<proteinExistence type="predicted"/>
<name>A0AC35U7L6_9BILA</name>
<evidence type="ECO:0000313" key="2">
    <source>
        <dbReference type="WBParaSite" id="RSKR_0000801300.1"/>
    </source>
</evidence>
<dbReference type="Proteomes" id="UP000095286">
    <property type="component" value="Unplaced"/>
</dbReference>
<protein>
    <submittedName>
        <fullName evidence="2">Exonuclease domain-containing protein</fullName>
    </submittedName>
</protein>
<organism evidence="1 2">
    <name type="scientific">Rhabditophanes sp. KR3021</name>
    <dbReference type="NCBI Taxonomy" id="114890"/>
    <lineage>
        <taxon>Eukaryota</taxon>
        <taxon>Metazoa</taxon>
        <taxon>Ecdysozoa</taxon>
        <taxon>Nematoda</taxon>
        <taxon>Chromadorea</taxon>
        <taxon>Rhabditida</taxon>
        <taxon>Tylenchina</taxon>
        <taxon>Panagrolaimomorpha</taxon>
        <taxon>Strongyloidoidea</taxon>
        <taxon>Alloionematidae</taxon>
        <taxon>Rhabditophanes</taxon>
    </lineage>
</organism>
<sequence length="706" mass="78647">MDDFDIDQVDALYDAIHNSSDTPPPPSTVITNHLDDDANISYGYKAFFASDNGFNPYNPDFTQRAAESQDNSDIAIPWDLSTNQKTITENCDPATFIDLEDRNHGASSNDDQTDSYHYASNDPSSMLLLSKNVGQSSDKIDTEVAKMDIEVAKRDNITLNQVRMGLPQEKAEEREGFTINVRKALALNIAPRKVRNAIGNKTSFAIPNRDVQMHKNSPNISHFKRPLSKASDGGSSSFFDPVIQGPNVAKPIVPTKKHDLEMNIEDILGPAIKEPVQVVKKAKISKVQSKPNTGGGPKCTVKAATNQASQLIDGLLPTQNRVVIKKDRVRIVLKLKKELIDGGLNETQATNIAAKKELKIVEVSTTSKGYLSKAAHEMTRIRKKEASPFGTKPRDANEFDEKDLGKFYNYLTNKFLLSKAGIEENNFPVLDPEKCGAVKSKSLRSLTDYLKPFAKPNDLERACERCKKCYNIVEDSLEPTIPDPGCIYHKDLPRNRIHNGSSIYSYMCCDQSLSSTGCASHTEHTTVTQPYADLYDYLSPPDATSNEAKVYAIDCEMVSTLAGRECARITMTDVKNQVIFDQLILPKYRVTDYQSAYSGITKELLKDVKLSLTEARNKLFKLIDKDTILIGHSLDSDLHTMRIIHQKIVDTSVVFPHKKIGFKRALRNIASEKIQLYIQQSLGGHDSAEDSIACMKLMIAKFQNKI</sequence>
<evidence type="ECO:0000313" key="1">
    <source>
        <dbReference type="Proteomes" id="UP000095286"/>
    </source>
</evidence>
<dbReference type="WBParaSite" id="RSKR_0000801300.1">
    <property type="protein sequence ID" value="RSKR_0000801300.1"/>
    <property type="gene ID" value="RSKR_0000801300"/>
</dbReference>
<reference evidence="2" key="1">
    <citation type="submission" date="2016-11" db="UniProtKB">
        <authorList>
            <consortium name="WormBaseParasite"/>
        </authorList>
    </citation>
    <scope>IDENTIFICATION</scope>
    <source>
        <strain evidence="2">KR3021</strain>
    </source>
</reference>
<accession>A0AC35U7L6</accession>